<evidence type="ECO:0000313" key="3">
    <source>
        <dbReference type="Proteomes" id="UP000763557"/>
    </source>
</evidence>
<dbReference type="SUPFAM" id="SSF140453">
    <property type="entry name" value="EsxAB dimer-like"/>
    <property type="match status" value="1"/>
</dbReference>
<accession>A0ABX2EZW9</accession>
<dbReference type="RefSeq" id="WP_173126795.1">
    <property type="nucleotide sequence ID" value="NZ_CBCSGW010000097.1"/>
</dbReference>
<reference evidence="2 3" key="1">
    <citation type="submission" date="2020-01" db="EMBL/GenBank/DDBJ databases">
        <title>Kibdelosporangium persica a novel Actinomycetes from a hot desert in Iran.</title>
        <authorList>
            <person name="Safaei N."/>
            <person name="Zaburannyi N."/>
            <person name="Mueller R."/>
            <person name="Wink J."/>
        </authorList>
    </citation>
    <scope>NUCLEOTIDE SEQUENCE [LARGE SCALE GENOMIC DNA]</scope>
    <source>
        <strain evidence="2 3">4NS15</strain>
    </source>
</reference>
<proteinExistence type="inferred from homology"/>
<comment type="similarity">
    <text evidence="1">Belongs to the WXG100 family.</text>
</comment>
<dbReference type="Pfam" id="PF06013">
    <property type="entry name" value="WXG100"/>
    <property type="match status" value="1"/>
</dbReference>
<dbReference type="NCBIfam" id="TIGR03930">
    <property type="entry name" value="WXG100_ESAT6"/>
    <property type="match status" value="1"/>
</dbReference>
<evidence type="ECO:0000313" key="2">
    <source>
        <dbReference type="EMBL" id="NRN64522.1"/>
    </source>
</evidence>
<dbReference type="Proteomes" id="UP000763557">
    <property type="component" value="Unassembled WGS sequence"/>
</dbReference>
<sequence length="97" mass="10278">MPNGEIKVEFAAVEAAGAQIKGTASKMDQELDTLRSQLAPLEAAYTGAAKEAWHQVQTSWNNAQNELNQVLAQIGAATTQAASDYQSTESGVAKLWG</sequence>
<protein>
    <recommendedName>
        <fullName evidence="1">ESAT-6-like protein</fullName>
    </recommendedName>
</protein>
<evidence type="ECO:0000256" key="1">
    <source>
        <dbReference type="RuleBase" id="RU362001"/>
    </source>
</evidence>
<dbReference type="InterPro" id="IPR010310">
    <property type="entry name" value="T7SS_ESAT-6-like"/>
</dbReference>
<comment type="caution">
    <text evidence="2">The sequence shown here is derived from an EMBL/GenBank/DDBJ whole genome shotgun (WGS) entry which is preliminary data.</text>
</comment>
<gene>
    <name evidence="2" type="ORF">GC106_17280</name>
</gene>
<dbReference type="EMBL" id="JAAATY010000004">
    <property type="protein sequence ID" value="NRN64522.1"/>
    <property type="molecule type" value="Genomic_DNA"/>
</dbReference>
<dbReference type="InterPro" id="IPR036689">
    <property type="entry name" value="ESAT-6-like_sf"/>
</dbReference>
<keyword evidence="3" id="KW-1185">Reference proteome</keyword>
<dbReference type="Gene3D" id="1.10.287.1060">
    <property type="entry name" value="ESAT-6-like"/>
    <property type="match status" value="1"/>
</dbReference>
<organism evidence="2 3">
    <name type="scientific">Kibdelosporangium persicum</name>
    <dbReference type="NCBI Taxonomy" id="2698649"/>
    <lineage>
        <taxon>Bacteria</taxon>
        <taxon>Bacillati</taxon>
        <taxon>Actinomycetota</taxon>
        <taxon>Actinomycetes</taxon>
        <taxon>Pseudonocardiales</taxon>
        <taxon>Pseudonocardiaceae</taxon>
        <taxon>Kibdelosporangium</taxon>
    </lineage>
</organism>
<name>A0ABX2EZW9_9PSEU</name>